<feature type="region of interest" description="Disordered" evidence="5">
    <location>
        <begin position="690"/>
        <end position="711"/>
    </location>
</feature>
<keyword evidence="4 6" id="KW-0472">Membrane</keyword>
<evidence type="ECO:0000313" key="7">
    <source>
        <dbReference type="EMBL" id="KZT09660.1"/>
    </source>
</evidence>
<evidence type="ECO:0000313" key="8">
    <source>
        <dbReference type="Proteomes" id="UP000076871"/>
    </source>
</evidence>
<feature type="transmembrane region" description="Helical" evidence="6">
    <location>
        <begin position="114"/>
        <end position="132"/>
    </location>
</feature>
<feature type="compositionally biased region" description="Basic and acidic residues" evidence="5">
    <location>
        <begin position="1"/>
        <end position="16"/>
    </location>
</feature>
<dbReference type="PANTHER" id="PTHR23507">
    <property type="entry name" value="ZGC:174356"/>
    <property type="match status" value="1"/>
</dbReference>
<keyword evidence="8" id="KW-1185">Reference proteome</keyword>
<feature type="transmembrane region" description="Helical" evidence="6">
    <location>
        <begin position="599"/>
        <end position="621"/>
    </location>
</feature>
<dbReference type="OrthoDB" id="3026777at2759"/>
<dbReference type="EMBL" id="KV427611">
    <property type="protein sequence ID" value="KZT09660.1"/>
    <property type="molecule type" value="Genomic_DNA"/>
</dbReference>
<organism evidence="7 8">
    <name type="scientific">Laetiporus sulphureus 93-53</name>
    <dbReference type="NCBI Taxonomy" id="1314785"/>
    <lineage>
        <taxon>Eukaryota</taxon>
        <taxon>Fungi</taxon>
        <taxon>Dikarya</taxon>
        <taxon>Basidiomycota</taxon>
        <taxon>Agaricomycotina</taxon>
        <taxon>Agaricomycetes</taxon>
        <taxon>Polyporales</taxon>
        <taxon>Laetiporus</taxon>
    </lineage>
</organism>
<feature type="region of interest" description="Disordered" evidence="5">
    <location>
        <begin position="66"/>
        <end position="88"/>
    </location>
</feature>
<gene>
    <name evidence="7" type="ORF">LAESUDRAFT_810640</name>
</gene>
<dbReference type="PANTHER" id="PTHR23507:SF1">
    <property type="entry name" value="FI18259P1-RELATED"/>
    <property type="match status" value="1"/>
</dbReference>
<evidence type="ECO:0000256" key="6">
    <source>
        <dbReference type="SAM" id="Phobius"/>
    </source>
</evidence>
<feature type="transmembrane region" description="Helical" evidence="6">
    <location>
        <begin position="329"/>
        <end position="351"/>
    </location>
</feature>
<dbReference type="Gene3D" id="1.20.1250.20">
    <property type="entry name" value="MFS general substrate transporter like domains"/>
    <property type="match status" value="2"/>
</dbReference>
<feature type="transmembrane region" description="Helical" evidence="6">
    <location>
        <begin position="633"/>
        <end position="652"/>
    </location>
</feature>
<feature type="transmembrane region" description="Helical" evidence="6">
    <location>
        <begin position="201"/>
        <end position="220"/>
    </location>
</feature>
<reference evidence="7 8" key="1">
    <citation type="journal article" date="2016" name="Mol. Biol. Evol.">
        <title>Comparative Genomics of Early-Diverging Mushroom-Forming Fungi Provides Insights into the Origins of Lignocellulose Decay Capabilities.</title>
        <authorList>
            <person name="Nagy L.G."/>
            <person name="Riley R."/>
            <person name="Tritt A."/>
            <person name="Adam C."/>
            <person name="Daum C."/>
            <person name="Floudas D."/>
            <person name="Sun H."/>
            <person name="Yadav J.S."/>
            <person name="Pangilinan J."/>
            <person name="Larsson K.H."/>
            <person name="Matsuura K."/>
            <person name="Barry K."/>
            <person name="Labutti K."/>
            <person name="Kuo R."/>
            <person name="Ohm R.A."/>
            <person name="Bhattacharya S.S."/>
            <person name="Shirouzu T."/>
            <person name="Yoshinaga Y."/>
            <person name="Martin F.M."/>
            <person name="Grigoriev I.V."/>
            <person name="Hibbett D.S."/>
        </authorList>
    </citation>
    <scope>NUCLEOTIDE SEQUENCE [LARGE SCALE GENOMIC DNA]</scope>
    <source>
        <strain evidence="7 8">93-53</strain>
    </source>
</reference>
<dbReference type="GeneID" id="63831266"/>
<dbReference type="Proteomes" id="UP000076871">
    <property type="component" value="Unassembled WGS sequence"/>
</dbReference>
<feature type="transmembrane region" description="Helical" evidence="6">
    <location>
        <begin position="260"/>
        <end position="288"/>
    </location>
</feature>
<sequence>MSSRDPSRLRVRDAPSRSRSRRPRASRNSSLVSVPYLPDNPDALVNPDGQIGDEAAELLHEFVHPHRHDSDETLTADEEPREEADGSLENDDLLEEAVLEWRQSLPWWKRPSPWWFIFLVPFSAIAISATMAPRIQIYTQLVCDAYKPEFKAGRGADKSPMSLLSAVARSSYMLSTVTALDDRTYELCAADPVVQQAVSKLSLAMLSTMGILGCLTTAWWGSLSDRFGRTRVMSFSVIGLLTTDVSFIVTATFANKLPGGYWFLLFGPIVEGMFGGISSVMAAIHAYIADCTDPAARSRAFSLFLGLLFTGMSVGPTLASLLIKHTRNLLAIFYIATAVHIVYAFLILFIIPESLAPVQRAASRKLWKEERKNRKEEEDGRSGWLRLKKVLGFAKPLAMLVESVEDETGRRRRDWSLLMLVAAYGCVVMLLGSITSKMQYMTMMFEWSAEQVGYWSSTVSAVRALWLTVLLPVIISFLQPKASAVRLPVEPDEPLVPSRPSSPSSSPPAAAPPPITQFSSTRAATHHHHAHLPAFDLALARVSLLIEMVAYTLMASAHTGTLFTAYSALGASGAGFGPAINSVAATLYSRRGGRELGKLFGALSVVQVICSQILGPFLYGVMYMSTVATFPRAVFFLSVGSLTVSFVLLSCIRLPKDTGASGDEESRAPPHRESTLVDADVEIIVEDVDEEEAARGRKPGIKPAVAGGSEA</sequence>
<proteinExistence type="predicted"/>
<dbReference type="GO" id="GO:0016020">
    <property type="term" value="C:membrane"/>
    <property type="evidence" value="ECO:0007669"/>
    <property type="project" value="UniProtKB-SubCell"/>
</dbReference>
<name>A0A165G0D9_9APHY</name>
<feature type="region of interest" description="Disordered" evidence="5">
    <location>
        <begin position="491"/>
        <end position="517"/>
    </location>
</feature>
<dbReference type="GO" id="GO:0022857">
    <property type="term" value="F:transmembrane transporter activity"/>
    <property type="evidence" value="ECO:0007669"/>
    <property type="project" value="InterPro"/>
</dbReference>
<keyword evidence="3 6" id="KW-1133">Transmembrane helix</keyword>
<feature type="transmembrane region" description="Helical" evidence="6">
    <location>
        <begin position="563"/>
        <end position="587"/>
    </location>
</feature>
<feature type="compositionally biased region" description="Pro residues" evidence="5">
    <location>
        <begin position="505"/>
        <end position="515"/>
    </location>
</feature>
<feature type="transmembrane region" description="Helical" evidence="6">
    <location>
        <begin position="232"/>
        <end position="254"/>
    </location>
</feature>
<keyword evidence="2 6" id="KW-0812">Transmembrane</keyword>
<dbReference type="RefSeq" id="XP_040767400.1">
    <property type="nucleotide sequence ID" value="XM_040914238.1"/>
</dbReference>
<dbReference type="SUPFAM" id="SSF103473">
    <property type="entry name" value="MFS general substrate transporter"/>
    <property type="match status" value="2"/>
</dbReference>
<evidence type="ECO:0000256" key="1">
    <source>
        <dbReference type="ARBA" id="ARBA00004141"/>
    </source>
</evidence>
<dbReference type="Pfam" id="PF07690">
    <property type="entry name" value="MFS_1"/>
    <property type="match status" value="1"/>
</dbReference>
<feature type="region of interest" description="Disordered" evidence="5">
    <location>
        <begin position="1"/>
        <end position="40"/>
    </location>
</feature>
<evidence type="ECO:0000256" key="4">
    <source>
        <dbReference type="ARBA" id="ARBA00023136"/>
    </source>
</evidence>
<accession>A0A165G0D9</accession>
<feature type="compositionally biased region" description="Acidic residues" evidence="5">
    <location>
        <begin position="72"/>
        <end position="88"/>
    </location>
</feature>
<dbReference type="AlphaFoldDB" id="A0A165G0D9"/>
<dbReference type="InParanoid" id="A0A165G0D9"/>
<evidence type="ECO:0000256" key="2">
    <source>
        <dbReference type="ARBA" id="ARBA00022692"/>
    </source>
</evidence>
<evidence type="ECO:0000256" key="5">
    <source>
        <dbReference type="SAM" id="MobiDB-lite"/>
    </source>
</evidence>
<feature type="transmembrane region" description="Helical" evidence="6">
    <location>
        <begin position="415"/>
        <end position="434"/>
    </location>
</feature>
<protein>
    <submittedName>
        <fullName evidence="7">MFS general substrate transporter</fullName>
    </submittedName>
</protein>
<dbReference type="InterPro" id="IPR036259">
    <property type="entry name" value="MFS_trans_sf"/>
</dbReference>
<evidence type="ECO:0000256" key="3">
    <source>
        <dbReference type="ARBA" id="ARBA00022989"/>
    </source>
</evidence>
<feature type="transmembrane region" description="Helical" evidence="6">
    <location>
        <begin position="300"/>
        <end position="323"/>
    </location>
</feature>
<feature type="transmembrane region" description="Helical" evidence="6">
    <location>
        <begin position="454"/>
        <end position="478"/>
    </location>
</feature>
<dbReference type="InterPro" id="IPR011701">
    <property type="entry name" value="MFS"/>
</dbReference>
<comment type="subcellular location">
    <subcellularLocation>
        <location evidence="1">Membrane</location>
        <topology evidence="1">Multi-pass membrane protein</topology>
    </subcellularLocation>
</comment>
<dbReference type="FunCoup" id="A0A165G0D9">
    <property type="interactions" value="22"/>
</dbReference>